<dbReference type="PANTHER" id="PTHR10457">
    <property type="entry name" value="MEVALONATE KINASE/GALACTOKINASE"/>
    <property type="match status" value="1"/>
</dbReference>
<dbReference type="PANTHER" id="PTHR10457:SF7">
    <property type="entry name" value="GALACTOKINASE-RELATED"/>
    <property type="match status" value="1"/>
</dbReference>
<comment type="caution">
    <text evidence="5">The sequence shown here is derived from an EMBL/GenBank/DDBJ whole genome shotgun (WGS) entry which is preliminary data.</text>
</comment>
<reference evidence="5" key="1">
    <citation type="submission" date="2020-10" db="EMBL/GenBank/DDBJ databases">
        <authorList>
            <person name="Gilroy R."/>
        </authorList>
    </citation>
    <scope>NUCLEOTIDE SEQUENCE</scope>
    <source>
        <strain evidence="5">ChiW25-3613</strain>
    </source>
</reference>
<proteinExistence type="predicted"/>
<feature type="domain" description="GHMP kinase C-terminal" evidence="4">
    <location>
        <begin position="44"/>
        <end position="100"/>
    </location>
</feature>
<dbReference type="InterPro" id="IPR013750">
    <property type="entry name" value="GHMP_kinase_C_dom"/>
</dbReference>
<keyword evidence="1" id="KW-0808">Transferase</keyword>
<evidence type="ECO:0000256" key="1">
    <source>
        <dbReference type="ARBA" id="ARBA00022679"/>
    </source>
</evidence>
<dbReference type="GO" id="GO:0005829">
    <property type="term" value="C:cytosol"/>
    <property type="evidence" value="ECO:0007669"/>
    <property type="project" value="TreeGrafter"/>
</dbReference>
<dbReference type="GO" id="GO:0004335">
    <property type="term" value="F:galactokinase activity"/>
    <property type="evidence" value="ECO:0007669"/>
    <property type="project" value="TreeGrafter"/>
</dbReference>
<name>A0A9D1DA76_9FIRM</name>
<evidence type="ECO:0000256" key="3">
    <source>
        <dbReference type="ARBA" id="ARBA00022840"/>
    </source>
</evidence>
<protein>
    <recommendedName>
        <fullName evidence="4">GHMP kinase C-terminal domain-containing protein</fullName>
    </recommendedName>
</protein>
<dbReference type="Gene3D" id="3.30.70.890">
    <property type="entry name" value="GHMP kinase, C-terminal domain"/>
    <property type="match status" value="1"/>
</dbReference>
<dbReference type="Pfam" id="PF08544">
    <property type="entry name" value="GHMP_kinases_C"/>
    <property type="match status" value="1"/>
</dbReference>
<dbReference type="AlphaFoldDB" id="A0A9D1DA76"/>
<organism evidence="5 6">
    <name type="scientific">Candidatus Coproplasma stercoripullorum</name>
    <dbReference type="NCBI Taxonomy" id="2840751"/>
    <lineage>
        <taxon>Bacteria</taxon>
        <taxon>Bacillati</taxon>
        <taxon>Bacillota</taxon>
        <taxon>Clostridia</taxon>
        <taxon>Eubacteriales</taxon>
        <taxon>Candidatus Coproplasma</taxon>
    </lineage>
</organism>
<sequence length="123" mass="13696">MEVYADLVYGDKFVGSSAPQGTHRLIKTFDDKTSDESHLSLRDNYEVTGYELDVLTEAARSNKYCLGSRMTGGGFGGCTISLVESVYTEQFTQQVKEEYYKKTGYVAESYLAEISEGLTITQL</sequence>
<evidence type="ECO:0000259" key="4">
    <source>
        <dbReference type="Pfam" id="PF08544"/>
    </source>
</evidence>
<keyword evidence="2" id="KW-0547">Nucleotide-binding</keyword>
<accession>A0A9D1DA76</accession>
<dbReference type="EMBL" id="DVHB01000013">
    <property type="protein sequence ID" value="HIR38867.1"/>
    <property type="molecule type" value="Genomic_DNA"/>
</dbReference>
<evidence type="ECO:0000313" key="5">
    <source>
        <dbReference type="EMBL" id="HIR38867.1"/>
    </source>
</evidence>
<dbReference type="GO" id="GO:0006012">
    <property type="term" value="P:galactose metabolic process"/>
    <property type="evidence" value="ECO:0007669"/>
    <property type="project" value="TreeGrafter"/>
</dbReference>
<dbReference type="GO" id="GO:0005524">
    <property type="term" value="F:ATP binding"/>
    <property type="evidence" value="ECO:0007669"/>
    <property type="project" value="UniProtKB-KW"/>
</dbReference>
<dbReference type="SUPFAM" id="SSF55060">
    <property type="entry name" value="GHMP Kinase, C-terminal domain"/>
    <property type="match status" value="1"/>
</dbReference>
<dbReference type="Proteomes" id="UP000824179">
    <property type="component" value="Unassembled WGS sequence"/>
</dbReference>
<dbReference type="InterPro" id="IPR036554">
    <property type="entry name" value="GHMP_kinase_C_sf"/>
</dbReference>
<evidence type="ECO:0000313" key="6">
    <source>
        <dbReference type="Proteomes" id="UP000824179"/>
    </source>
</evidence>
<evidence type="ECO:0000256" key="2">
    <source>
        <dbReference type="ARBA" id="ARBA00022741"/>
    </source>
</evidence>
<gene>
    <name evidence="5" type="ORF">IAB90_00635</name>
</gene>
<keyword evidence="3" id="KW-0067">ATP-binding</keyword>
<reference evidence="5" key="2">
    <citation type="journal article" date="2021" name="PeerJ">
        <title>Extensive microbial diversity within the chicken gut microbiome revealed by metagenomics and culture.</title>
        <authorList>
            <person name="Gilroy R."/>
            <person name="Ravi A."/>
            <person name="Getino M."/>
            <person name="Pursley I."/>
            <person name="Horton D.L."/>
            <person name="Alikhan N.F."/>
            <person name="Baker D."/>
            <person name="Gharbi K."/>
            <person name="Hall N."/>
            <person name="Watson M."/>
            <person name="Adriaenssens E.M."/>
            <person name="Foster-Nyarko E."/>
            <person name="Jarju S."/>
            <person name="Secka A."/>
            <person name="Antonio M."/>
            <person name="Oren A."/>
            <person name="Chaudhuri R.R."/>
            <person name="La Ragione R."/>
            <person name="Hildebrand F."/>
            <person name="Pallen M.J."/>
        </authorList>
    </citation>
    <scope>NUCLEOTIDE SEQUENCE</scope>
    <source>
        <strain evidence="5">ChiW25-3613</strain>
    </source>
</reference>